<accession>A0A0K2T692</accession>
<sequence length="286" mass="32053">MNTIGVFMLIACIHFVISVPMNTHENNFRSEALKNFYKETQETEKEIPITTEQPSLLDEDVKESRPDSCTCICADTNSSCLCISFITNTIHNVICSQEFDKILVDSSSRYNENNQSTSQELQDLILNHPDLQYLNTDLLSDGIFSFALSFIRNHLRLAGERAGENLVFSPLSVHAILSILTSAASPDSQTQIELLNSLGTLNNINSLETLYASLFEDYSRMGETLKIANGIWSPPSLKPGVNTSFIDHISKVYQSTYEFLDADVAKDNINYWVNNRTNGKIKSLFG</sequence>
<dbReference type="Pfam" id="PF00079">
    <property type="entry name" value="Serpin"/>
    <property type="match status" value="1"/>
</dbReference>
<dbReference type="PANTHER" id="PTHR11461:SF342">
    <property type="entry name" value="SERINE PROTEASE INHIBITOR 28DC"/>
    <property type="match status" value="1"/>
</dbReference>
<keyword evidence="2" id="KW-0722">Serine protease inhibitor</keyword>
<dbReference type="SUPFAM" id="SSF56574">
    <property type="entry name" value="Serpins"/>
    <property type="match status" value="1"/>
</dbReference>
<feature type="chain" id="PRO_5005487502" description="Serpin domain-containing protein" evidence="3">
    <location>
        <begin position="19"/>
        <end position="286"/>
    </location>
</feature>
<dbReference type="InterPro" id="IPR036186">
    <property type="entry name" value="Serpin_sf"/>
</dbReference>
<dbReference type="OrthoDB" id="671595at2759"/>
<protein>
    <recommendedName>
        <fullName evidence="4">Serpin domain-containing protein</fullName>
    </recommendedName>
</protein>
<evidence type="ECO:0000256" key="2">
    <source>
        <dbReference type="ARBA" id="ARBA00022900"/>
    </source>
</evidence>
<evidence type="ECO:0000259" key="4">
    <source>
        <dbReference type="Pfam" id="PF00079"/>
    </source>
</evidence>
<name>A0A0K2T692_LEPSM</name>
<feature type="signal peptide" evidence="3">
    <location>
        <begin position="1"/>
        <end position="18"/>
    </location>
</feature>
<dbReference type="InterPro" id="IPR023796">
    <property type="entry name" value="Serpin_dom"/>
</dbReference>
<evidence type="ECO:0000313" key="5">
    <source>
        <dbReference type="EMBL" id="CDW21102.1"/>
    </source>
</evidence>
<organism evidence="5">
    <name type="scientific">Lepeophtheirus salmonis</name>
    <name type="common">Salmon louse</name>
    <name type="synonym">Caligus salmonis</name>
    <dbReference type="NCBI Taxonomy" id="72036"/>
    <lineage>
        <taxon>Eukaryota</taxon>
        <taxon>Metazoa</taxon>
        <taxon>Ecdysozoa</taxon>
        <taxon>Arthropoda</taxon>
        <taxon>Crustacea</taxon>
        <taxon>Multicrustacea</taxon>
        <taxon>Hexanauplia</taxon>
        <taxon>Copepoda</taxon>
        <taxon>Siphonostomatoida</taxon>
        <taxon>Caligidae</taxon>
        <taxon>Lepeophtheirus</taxon>
    </lineage>
</organism>
<dbReference type="InterPro" id="IPR000215">
    <property type="entry name" value="Serpin_fam"/>
</dbReference>
<dbReference type="GO" id="GO:0004867">
    <property type="term" value="F:serine-type endopeptidase inhibitor activity"/>
    <property type="evidence" value="ECO:0007669"/>
    <property type="project" value="UniProtKB-KW"/>
</dbReference>
<dbReference type="AlphaFoldDB" id="A0A0K2T692"/>
<dbReference type="PANTHER" id="PTHR11461">
    <property type="entry name" value="SERINE PROTEASE INHIBITOR, SERPIN"/>
    <property type="match status" value="1"/>
</dbReference>
<dbReference type="InterPro" id="IPR042178">
    <property type="entry name" value="Serpin_sf_1"/>
</dbReference>
<reference evidence="5" key="1">
    <citation type="submission" date="2014-05" db="EMBL/GenBank/DDBJ databases">
        <authorList>
            <person name="Chronopoulou M."/>
        </authorList>
    </citation>
    <scope>NUCLEOTIDE SEQUENCE</scope>
    <source>
        <tissue evidence="5">Whole organism</tissue>
    </source>
</reference>
<evidence type="ECO:0000256" key="3">
    <source>
        <dbReference type="SAM" id="SignalP"/>
    </source>
</evidence>
<dbReference type="GO" id="GO:0005615">
    <property type="term" value="C:extracellular space"/>
    <property type="evidence" value="ECO:0007669"/>
    <property type="project" value="InterPro"/>
</dbReference>
<feature type="domain" description="Serpin" evidence="4">
    <location>
        <begin position="156"/>
        <end position="285"/>
    </location>
</feature>
<dbReference type="Gene3D" id="3.30.497.10">
    <property type="entry name" value="Antithrombin, subunit I, domain 2"/>
    <property type="match status" value="1"/>
</dbReference>
<keyword evidence="3" id="KW-0732">Signal</keyword>
<keyword evidence="1" id="KW-0646">Protease inhibitor</keyword>
<evidence type="ECO:0000256" key="1">
    <source>
        <dbReference type="ARBA" id="ARBA00022690"/>
    </source>
</evidence>
<dbReference type="EMBL" id="HACA01003741">
    <property type="protein sequence ID" value="CDW21102.1"/>
    <property type="molecule type" value="Transcribed_RNA"/>
</dbReference>
<proteinExistence type="predicted"/>